<keyword evidence="3" id="KW-1003">Cell membrane</keyword>
<feature type="transmembrane region" description="Helical" evidence="11">
    <location>
        <begin position="422"/>
        <end position="444"/>
    </location>
</feature>
<evidence type="ECO:0000256" key="6">
    <source>
        <dbReference type="ARBA" id="ARBA00022989"/>
    </source>
</evidence>
<reference evidence="13 14" key="1">
    <citation type="submission" date="2020-04" db="EMBL/GenBank/DDBJ databases">
        <title>Novel Mycoplasma species detected in Phocoena phocoena (harbor porpoise) from the USA.</title>
        <authorList>
            <person name="Volokhov D.V."/>
        </authorList>
    </citation>
    <scope>NUCLEOTIDE SEQUENCE [LARGE SCALE GENOMIC DNA]</scope>
    <source>
        <strain evidence="13 14">Phocoena C-264-GEN</strain>
    </source>
</reference>
<gene>
    <name evidence="13" type="primary">yidC</name>
    <name evidence="13" type="ORF">HGG69_02815</name>
</gene>
<organism evidence="13 14">
    <name type="scientific">Mycoplasma phocoenae</name>
    <dbReference type="NCBI Taxonomy" id="754517"/>
    <lineage>
        <taxon>Bacteria</taxon>
        <taxon>Bacillati</taxon>
        <taxon>Mycoplasmatota</taxon>
        <taxon>Mollicutes</taxon>
        <taxon>Mycoplasmataceae</taxon>
        <taxon>Mycoplasma</taxon>
    </lineage>
</organism>
<dbReference type="PANTHER" id="PTHR12428:SF65">
    <property type="entry name" value="CYTOCHROME C OXIDASE ASSEMBLY PROTEIN COX18, MITOCHONDRIAL"/>
    <property type="match status" value="1"/>
</dbReference>
<feature type="region of interest" description="Disordered" evidence="10">
    <location>
        <begin position="1"/>
        <end position="26"/>
    </location>
</feature>
<dbReference type="InterPro" id="IPR028055">
    <property type="entry name" value="YidC/Oxa/ALB_C"/>
</dbReference>
<feature type="transmembrane region" description="Helical" evidence="11">
    <location>
        <begin position="545"/>
        <end position="564"/>
    </location>
</feature>
<evidence type="ECO:0000256" key="10">
    <source>
        <dbReference type="SAM" id="MobiDB-lite"/>
    </source>
</evidence>
<name>A0A858U594_9MOLU</name>
<accession>A0A858U594</accession>
<evidence type="ECO:0000256" key="11">
    <source>
        <dbReference type="SAM" id="Phobius"/>
    </source>
</evidence>
<feature type="domain" description="Membrane insertase YidC/Oxa/ALB C-terminal" evidence="12">
    <location>
        <begin position="425"/>
        <end position="630"/>
    </location>
</feature>
<sequence length="645" mass="73415">MSKRTRSKHYDLFSPKNGSNDPKDKKEQRLKTLKKIWKWFKILIIIFIIGTGLAGCIQSFGLRSPVKVGSGFETHLKSKDVSPNVESFTYNKESGLYIRSNTDKITDVNPYLAVDTPEDLEKIKKQIKDNGGDFETYKSRTLGIQLRDSDNKLLNNSSVYNNNGNYLVYAAGDQDGNGAVSSYKNVLTWTNLYNFNAVWEKNEDQKNKDAKESQSGPVNPKLLDVSYTVLKDSINNEADSKQKFARDVFQLFAYESANKLQSVIGKTKINENSSKTYWEFIKENSTAAENASAIDTLNSFILNLANNKNKTFTTDEYNAIIRIQSIVNASFTTYGGLTNFTLVSDKKDSNNANLIQLSNVSIKGNYVGIEDSYLFKLFGEPHRPIATWGEYWSFGPFYGLFVYPINQMVGGLINAMSSLGGWSVIIALIITVIVTRLLTVSITYKSIFASQKQQELNAKKAKIEAKYVPYKGDKQMEQKKRNEINEMYKKNKANPYTALVSQLVTLPILLVMFRIVQASPEIKHSVWYGIQMAATSYRNVADGQYHYLPIIIVSVLTQLVAQLLPRFLTRKNDKLRTNVYEREALKKSNRMQNIMTFVFVAFGIVFQAGLQIYWVITGLWQIMQTLVVYKLERTDFYKRVILPKL</sequence>
<comment type="similarity">
    <text evidence="9">Belongs to the OXA1/ALB3/YidC family.</text>
</comment>
<dbReference type="GO" id="GO:0005886">
    <property type="term" value="C:plasma membrane"/>
    <property type="evidence" value="ECO:0007669"/>
    <property type="project" value="UniProtKB-SubCell"/>
</dbReference>
<dbReference type="EMBL" id="CP051481">
    <property type="protein sequence ID" value="QJG67221.1"/>
    <property type="molecule type" value="Genomic_DNA"/>
</dbReference>
<evidence type="ECO:0000313" key="14">
    <source>
        <dbReference type="Proteomes" id="UP000501060"/>
    </source>
</evidence>
<dbReference type="InterPro" id="IPR001708">
    <property type="entry name" value="YidC/ALB3/OXA1/COX18"/>
</dbReference>
<dbReference type="Proteomes" id="UP000501060">
    <property type="component" value="Chromosome"/>
</dbReference>
<dbReference type="CDD" id="cd20070">
    <property type="entry name" value="5TM_YidC_Alb3"/>
    <property type="match status" value="1"/>
</dbReference>
<comment type="subcellular location">
    <subcellularLocation>
        <location evidence="1">Cell membrane</location>
        <topology evidence="1">Multi-pass membrane protein</topology>
    </subcellularLocation>
    <subcellularLocation>
        <location evidence="9">Membrane</location>
        <topology evidence="9">Multi-pass membrane protein</topology>
    </subcellularLocation>
</comment>
<evidence type="ECO:0000256" key="2">
    <source>
        <dbReference type="ARBA" id="ARBA00022448"/>
    </source>
</evidence>
<keyword evidence="8" id="KW-0143">Chaperone</keyword>
<dbReference type="AlphaFoldDB" id="A0A858U594"/>
<evidence type="ECO:0000313" key="13">
    <source>
        <dbReference type="EMBL" id="QJG67221.1"/>
    </source>
</evidence>
<keyword evidence="4 9" id="KW-0812">Transmembrane</keyword>
<evidence type="ECO:0000259" key="12">
    <source>
        <dbReference type="Pfam" id="PF02096"/>
    </source>
</evidence>
<evidence type="ECO:0000256" key="1">
    <source>
        <dbReference type="ARBA" id="ARBA00004651"/>
    </source>
</evidence>
<dbReference type="GO" id="GO:0051205">
    <property type="term" value="P:protein insertion into membrane"/>
    <property type="evidence" value="ECO:0007669"/>
    <property type="project" value="TreeGrafter"/>
</dbReference>
<keyword evidence="14" id="KW-1185">Reference proteome</keyword>
<dbReference type="KEGG" id="mphe:HGG69_02815"/>
<dbReference type="NCBIfam" id="NF002567">
    <property type="entry name" value="PRK02201.1-2"/>
    <property type="match status" value="1"/>
</dbReference>
<keyword evidence="6 11" id="KW-1133">Transmembrane helix</keyword>
<keyword evidence="7 11" id="KW-0472">Membrane</keyword>
<feature type="transmembrane region" description="Helical" evidence="11">
    <location>
        <begin position="594"/>
        <end position="616"/>
    </location>
</feature>
<evidence type="ECO:0000256" key="9">
    <source>
        <dbReference type="RuleBase" id="RU003945"/>
    </source>
</evidence>
<dbReference type="GO" id="GO:0015031">
    <property type="term" value="P:protein transport"/>
    <property type="evidence" value="ECO:0007669"/>
    <property type="project" value="UniProtKB-KW"/>
</dbReference>
<feature type="transmembrane region" description="Helical" evidence="11">
    <location>
        <begin position="496"/>
        <end position="516"/>
    </location>
</feature>
<evidence type="ECO:0000256" key="3">
    <source>
        <dbReference type="ARBA" id="ARBA00022475"/>
    </source>
</evidence>
<dbReference type="PANTHER" id="PTHR12428">
    <property type="entry name" value="OXA1"/>
    <property type="match status" value="1"/>
</dbReference>
<feature type="transmembrane region" description="Helical" evidence="11">
    <location>
        <begin position="39"/>
        <end position="60"/>
    </location>
</feature>
<dbReference type="NCBIfam" id="TIGR03592">
    <property type="entry name" value="yidC_oxa1_cterm"/>
    <property type="match status" value="1"/>
</dbReference>
<dbReference type="Pfam" id="PF02096">
    <property type="entry name" value="60KD_IMP"/>
    <property type="match status" value="1"/>
</dbReference>
<dbReference type="InterPro" id="IPR047196">
    <property type="entry name" value="YidC_ALB_C"/>
</dbReference>
<protein>
    <submittedName>
        <fullName evidence="13">Membrane protein insertase YidC</fullName>
    </submittedName>
</protein>
<evidence type="ECO:0000256" key="8">
    <source>
        <dbReference type="ARBA" id="ARBA00023186"/>
    </source>
</evidence>
<evidence type="ECO:0000256" key="5">
    <source>
        <dbReference type="ARBA" id="ARBA00022927"/>
    </source>
</evidence>
<keyword evidence="2" id="KW-0813">Transport</keyword>
<dbReference type="GO" id="GO:0032977">
    <property type="term" value="F:membrane insertase activity"/>
    <property type="evidence" value="ECO:0007669"/>
    <property type="project" value="InterPro"/>
</dbReference>
<evidence type="ECO:0000256" key="7">
    <source>
        <dbReference type="ARBA" id="ARBA00023136"/>
    </source>
</evidence>
<evidence type="ECO:0000256" key="4">
    <source>
        <dbReference type="ARBA" id="ARBA00022692"/>
    </source>
</evidence>
<proteinExistence type="inferred from homology"/>
<keyword evidence="5" id="KW-0653">Protein transport</keyword>
<dbReference type="RefSeq" id="WP_169605270.1">
    <property type="nucleotide sequence ID" value="NZ_CP051481.1"/>
</dbReference>